<evidence type="ECO:0000313" key="2">
    <source>
        <dbReference type="EMBL" id="MDQ0995539.1"/>
    </source>
</evidence>
<proteinExistence type="predicted"/>
<feature type="domain" description="Thaumarchaeal output" evidence="1">
    <location>
        <begin position="158"/>
        <end position="333"/>
    </location>
</feature>
<accession>A0ABU0S455</accession>
<gene>
    <name evidence="2" type="ORF">QFZ34_000716</name>
</gene>
<dbReference type="Proteomes" id="UP001237780">
    <property type="component" value="Unassembled WGS sequence"/>
</dbReference>
<reference evidence="2 3" key="1">
    <citation type="submission" date="2023-07" db="EMBL/GenBank/DDBJ databases">
        <title>Comparative genomics of wheat-associated soil bacteria to identify genetic determinants of phenazine resistance.</title>
        <authorList>
            <person name="Mouncey N."/>
        </authorList>
    </citation>
    <scope>NUCLEOTIDE SEQUENCE [LARGE SCALE GENOMIC DNA]</scope>
    <source>
        <strain evidence="2 3">W4I11</strain>
    </source>
</reference>
<evidence type="ECO:0000259" key="1">
    <source>
        <dbReference type="Pfam" id="PF18551"/>
    </source>
</evidence>
<organism evidence="2 3">
    <name type="scientific">Phyllobacterium ifriqiyense</name>
    <dbReference type="NCBI Taxonomy" id="314238"/>
    <lineage>
        <taxon>Bacteria</taxon>
        <taxon>Pseudomonadati</taxon>
        <taxon>Pseudomonadota</taxon>
        <taxon>Alphaproteobacteria</taxon>
        <taxon>Hyphomicrobiales</taxon>
        <taxon>Phyllobacteriaceae</taxon>
        <taxon>Phyllobacterium</taxon>
    </lineage>
</organism>
<protein>
    <recommendedName>
        <fullName evidence="1">Thaumarchaeal output domain-containing protein</fullName>
    </recommendedName>
</protein>
<dbReference type="Pfam" id="PF18551">
    <property type="entry name" value="TackOD1"/>
    <property type="match status" value="1"/>
</dbReference>
<comment type="caution">
    <text evidence="2">The sequence shown here is derived from an EMBL/GenBank/DDBJ whole genome shotgun (WGS) entry which is preliminary data.</text>
</comment>
<evidence type="ECO:0000313" key="3">
    <source>
        <dbReference type="Proteomes" id="UP001237780"/>
    </source>
</evidence>
<dbReference type="RefSeq" id="WP_307276959.1">
    <property type="nucleotide sequence ID" value="NZ_JAUSZT010000002.1"/>
</dbReference>
<sequence>MRSAQQSLKRCIVSNSNISLLESTAPHENRAFIDRHPVVDQCRSVWQEFNLRIPQIAFYPDTVIPHSRYFREVFSVVDNNDIDAVLLTNERQSFGLERFRSARDLFLVPVVNVSGKPSVVADVDFSLKAPKSWVETASCIRKFRDRRARLSSRFLSPTAPAVRMMAYLFVSGEDLTPVRQPNSPYYYAYKGFPNTASATMVAEALANKGWLERSFFERYYKCAGCQSHRLTVREECPACRSPQLSEADLIHHYSCAQLSPEADFRRGTALICPKCSKQLRHYGKDYDKPGQIQVCARCKNTTSEPVIGFLCQDCGMHVSGDAASVADVFSYSLSNQSTALLSNDGEDVDRFPIAQLRYLPEELQKKIAQLSSLTGAASDFTLAEVHYGCRDQMLKTRGESDFIAMRKLLADNLQGILGEVGSVYSSREREYILFSGCDESGFTDYLKEALDHAESVLSDKLNPTLLVLWGTREKALS</sequence>
<keyword evidence="3" id="KW-1185">Reference proteome</keyword>
<name>A0ABU0S455_9HYPH</name>
<dbReference type="EMBL" id="JAUSZT010000002">
    <property type="protein sequence ID" value="MDQ0995539.1"/>
    <property type="molecule type" value="Genomic_DNA"/>
</dbReference>
<dbReference type="InterPro" id="IPR040572">
    <property type="entry name" value="TackOD1"/>
</dbReference>